<accession>A0A818PGH6</accession>
<name>A0A818PGH6_9BILA</name>
<keyword evidence="1" id="KW-0611">Plant defense</keyword>
<evidence type="ECO:0000256" key="1">
    <source>
        <dbReference type="ARBA" id="ARBA00022821"/>
    </source>
</evidence>
<protein>
    <recommendedName>
        <fullName evidence="3">Glycoside hydrolase family 19 catalytic domain-containing protein</fullName>
    </recommendedName>
</protein>
<evidence type="ECO:0000259" key="3">
    <source>
        <dbReference type="Pfam" id="PF00182"/>
    </source>
</evidence>
<dbReference type="AlphaFoldDB" id="A0A818PGH6"/>
<dbReference type="GO" id="GO:0006952">
    <property type="term" value="P:defense response"/>
    <property type="evidence" value="ECO:0007669"/>
    <property type="project" value="UniProtKB-KW"/>
</dbReference>
<evidence type="ECO:0000313" key="6">
    <source>
        <dbReference type="Proteomes" id="UP000663836"/>
    </source>
</evidence>
<evidence type="ECO:0000313" key="5">
    <source>
        <dbReference type="EMBL" id="CAF3622574.1"/>
    </source>
</evidence>
<dbReference type="EMBL" id="CAJOBD010000243">
    <property type="protein sequence ID" value="CAF3622574.1"/>
    <property type="molecule type" value="Genomic_DNA"/>
</dbReference>
<dbReference type="Gene3D" id="1.10.530.10">
    <property type="match status" value="1"/>
</dbReference>
<keyword evidence="2" id="KW-1015">Disulfide bond</keyword>
<dbReference type="PANTHER" id="PTHR22595:SF79">
    <property type="entry name" value="CHITINASE 12"/>
    <property type="match status" value="1"/>
</dbReference>
<reference evidence="5" key="1">
    <citation type="submission" date="2021-02" db="EMBL/GenBank/DDBJ databases">
        <authorList>
            <person name="Nowell W R."/>
        </authorList>
    </citation>
    <scope>NUCLEOTIDE SEQUENCE</scope>
</reference>
<dbReference type="GO" id="GO:0004568">
    <property type="term" value="F:chitinase activity"/>
    <property type="evidence" value="ECO:0007669"/>
    <property type="project" value="InterPro"/>
</dbReference>
<dbReference type="Pfam" id="PF00182">
    <property type="entry name" value="Glyco_hydro_19"/>
    <property type="match status" value="1"/>
</dbReference>
<gene>
    <name evidence="5" type="ORF">JBS370_LOCUS4861</name>
    <name evidence="4" type="ORF">ZHD862_LOCUS1526</name>
</gene>
<dbReference type="InterPro" id="IPR023346">
    <property type="entry name" value="Lysozyme-like_dom_sf"/>
</dbReference>
<evidence type="ECO:0000256" key="2">
    <source>
        <dbReference type="ARBA" id="ARBA00023157"/>
    </source>
</evidence>
<dbReference type="EMBL" id="CAJNOT010000026">
    <property type="protein sequence ID" value="CAF0783632.1"/>
    <property type="molecule type" value="Genomic_DNA"/>
</dbReference>
<dbReference type="PANTHER" id="PTHR22595">
    <property type="entry name" value="CHITINASE-RELATED"/>
    <property type="match status" value="1"/>
</dbReference>
<dbReference type="SUPFAM" id="SSF53955">
    <property type="entry name" value="Lysozyme-like"/>
    <property type="match status" value="1"/>
</dbReference>
<dbReference type="InterPro" id="IPR000726">
    <property type="entry name" value="Glyco_hydro_19_cat"/>
</dbReference>
<comment type="caution">
    <text evidence="5">The sequence shown here is derived from an EMBL/GenBank/DDBJ whole genome shotgun (WGS) entry which is preliminary data.</text>
</comment>
<organism evidence="5 6">
    <name type="scientific">Rotaria sordida</name>
    <dbReference type="NCBI Taxonomy" id="392033"/>
    <lineage>
        <taxon>Eukaryota</taxon>
        <taxon>Metazoa</taxon>
        <taxon>Spiralia</taxon>
        <taxon>Gnathifera</taxon>
        <taxon>Rotifera</taxon>
        <taxon>Eurotatoria</taxon>
        <taxon>Bdelloidea</taxon>
        <taxon>Philodinida</taxon>
        <taxon>Philodinidae</taxon>
        <taxon>Rotaria</taxon>
    </lineage>
</organism>
<dbReference type="Proteomes" id="UP000663864">
    <property type="component" value="Unassembled WGS sequence"/>
</dbReference>
<dbReference type="Proteomes" id="UP000663836">
    <property type="component" value="Unassembled WGS sequence"/>
</dbReference>
<dbReference type="GO" id="GO:0006032">
    <property type="term" value="P:chitin catabolic process"/>
    <property type="evidence" value="ECO:0007669"/>
    <property type="project" value="InterPro"/>
</dbReference>
<sequence length="205" mass="23843">MALSNLISRERFTRIFHELDSRTLNRRFEAFERATSEMGWKPSNVEEIAAFFGHVYHETDGLKTLTEYFLEGDNSRTKYQTADWCKISPHKDRLYYGRGWLQLSYPDNYYHAGNALGVDLWTNPDLVATDEVLACKTAIWFWKANEMGRLAAKGCFGETTRILNVWECIGNPGENLQGLRIARYQHVRQCFDLPPAEEDNVWGYK</sequence>
<feature type="domain" description="Glycoside hydrolase family 19 catalytic" evidence="3">
    <location>
        <begin position="38"/>
        <end position="146"/>
    </location>
</feature>
<dbReference type="CDD" id="cd00325">
    <property type="entry name" value="chitinase_GH19"/>
    <property type="match status" value="1"/>
</dbReference>
<evidence type="ECO:0000313" key="4">
    <source>
        <dbReference type="EMBL" id="CAF0783632.1"/>
    </source>
</evidence>
<dbReference type="GO" id="GO:0016998">
    <property type="term" value="P:cell wall macromolecule catabolic process"/>
    <property type="evidence" value="ECO:0007669"/>
    <property type="project" value="InterPro"/>
</dbReference>
<proteinExistence type="predicted"/>